<organism evidence="3 4">
    <name type="scientific">Vibrio zhanjiangensis</name>
    <dbReference type="NCBI Taxonomy" id="1046128"/>
    <lineage>
        <taxon>Bacteria</taxon>
        <taxon>Pseudomonadati</taxon>
        <taxon>Pseudomonadota</taxon>
        <taxon>Gammaproteobacteria</taxon>
        <taxon>Vibrionales</taxon>
        <taxon>Vibrionaceae</taxon>
        <taxon>Vibrio</taxon>
    </lineage>
</organism>
<evidence type="ECO:0000256" key="1">
    <source>
        <dbReference type="SAM" id="SignalP"/>
    </source>
</evidence>
<dbReference type="Pfam" id="PF05342">
    <property type="entry name" value="Peptidase_M26_N"/>
    <property type="match status" value="1"/>
</dbReference>
<feature type="domain" description="Peptidase M26 N-terminal" evidence="2">
    <location>
        <begin position="32"/>
        <end position="133"/>
    </location>
</feature>
<dbReference type="EMBL" id="BSPW01000078">
    <property type="protein sequence ID" value="GLT19559.1"/>
    <property type="molecule type" value="Genomic_DNA"/>
</dbReference>
<name>A0ABQ6F2S1_9VIBR</name>
<evidence type="ECO:0000259" key="2">
    <source>
        <dbReference type="Pfam" id="PF05342"/>
    </source>
</evidence>
<comment type="caution">
    <text evidence="3">The sequence shown here is derived from an EMBL/GenBank/DDBJ whole genome shotgun (WGS) entry which is preliminary data.</text>
</comment>
<dbReference type="InterPro" id="IPR008006">
    <property type="entry name" value="Peptidase_M26_N_dom"/>
</dbReference>
<dbReference type="Gene3D" id="2.160.20.110">
    <property type="match status" value="1"/>
</dbReference>
<feature type="signal peptide" evidence="1">
    <location>
        <begin position="1"/>
        <end position="21"/>
    </location>
</feature>
<protein>
    <recommendedName>
        <fullName evidence="2">Peptidase M26 N-terminal domain-containing protein</fullName>
    </recommendedName>
</protein>
<keyword evidence="4" id="KW-1185">Reference proteome</keyword>
<accession>A0ABQ6F2S1</accession>
<gene>
    <name evidence="3" type="ORF">GCM10007938_33410</name>
</gene>
<keyword evidence="1" id="KW-0732">Signal</keyword>
<feature type="chain" id="PRO_5045238666" description="Peptidase M26 N-terminal domain-containing protein" evidence="1">
    <location>
        <begin position="22"/>
        <end position="323"/>
    </location>
</feature>
<reference evidence="4" key="1">
    <citation type="journal article" date="2019" name="Int. J. Syst. Evol. Microbiol.">
        <title>The Global Catalogue of Microorganisms (GCM) 10K type strain sequencing project: providing services to taxonomists for standard genome sequencing and annotation.</title>
        <authorList>
            <consortium name="The Broad Institute Genomics Platform"/>
            <consortium name="The Broad Institute Genome Sequencing Center for Infectious Disease"/>
            <person name="Wu L."/>
            <person name="Ma J."/>
        </authorList>
    </citation>
    <scope>NUCLEOTIDE SEQUENCE [LARGE SCALE GENOMIC DNA]</scope>
    <source>
        <strain evidence="4">NBRC 108723</strain>
    </source>
</reference>
<dbReference type="RefSeq" id="WP_284193413.1">
    <property type="nucleotide sequence ID" value="NZ_BSPW01000078.1"/>
</dbReference>
<dbReference type="Proteomes" id="UP001157138">
    <property type="component" value="Unassembled WGS sequence"/>
</dbReference>
<evidence type="ECO:0000313" key="4">
    <source>
        <dbReference type="Proteomes" id="UP001157138"/>
    </source>
</evidence>
<proteinExistence type="predicted"/>
<evidence type="ECO:0000313" key="3">
    <source>
        <dbReference type="EMBL" id="GLT19559.1"/>
    </source>
</evidence>
<sequence length="323" mass="34755">MKIKQCIVLAITASFSFFTLAETSITYISSCSDLSKINDNPDGEYQLTANVSCGQNFESLGYFKGELDGKGFTISDLNLTGTGNVGLFTQIRGAKIRNLTLRNITVAPTNRSLSIGVLAGRAYGSHLTNVEIENSDITAFEKVTHGVGMLAGTIEDTIVEMVKVSNSTLNVAHTNSLGMLLGQAKYSELSNLVHRNNILTISNDEQEFVGGIVGNVYGSSLDNIQSSNNLISAQILERGNVGLLTGQLTKGSTLVNAEIHRDMLDVPVNANLVKKGIAAGYILKPSETAATLSNIQTYSVDDDLHWYNSSHDTDIVTEKIIKN</sequence>